<feature type="domain" description="Cell wall hydrolase SleB" evidence="2">
    <location>
        <begin position="131"/>
        <end position="239"/>
    </location>
</feature>
<reference evidence="4" key="1">
    <citation type="journal article" date="2019" name="Int. J. Syst. Evol. Microbiol.">
        <title>The Global Catalogue of Microorganisms (GCM) 10K type strain sequencing project: providing services to taxonomists for standard genome sequencing and annotation.</title>
        <authorList>
            <consortium name="The Broad Institute Genomics Platform"/>
            <consortium name="The Broad Institute Genome Sequencing Center for Infectious Disease"/>
            <person name="Wu L."/>
            <person name="Ma J."/>
        </authorList>
    </citation>
    <scope>NUCLEOTIDE SEQUENCE [LARGE SCALE GENOMIC DNA]</scope>
    <source>
        <strain evidence="4">JCM 17543</strain>
    </source>
</reference>
<dbReference type="InterPro" id="IPR042047">
    <property type="entry name" value="SleB_dom1"/>
</dbReference>
<evidence type="ECO:0000259" key="2">
    <source>
        <dbReference type="Pfam" id="PF07486"/>
    </source>
</evidence>
<evidence type="ECO:0000313" key="3">
    <source>
        <dbReference type="EMBL" id="GAA3889425.1"/>
    </source>
</evidence>
<keyword evidence="4" id="KW-1185">Reference proteome</keyword>
<feature type="region of interest" description="Disordered" evidence="1">
    <location>
        <begin position="349"/>
        <end position="371"/>
    </location>
</feature>
<evidence type="ECO:0000313" key="4">
    <source>
        <dbReference type="Proteomes" id="UP001500827"/>
    </source>
</evidence>
<organism evidence="3 4">
    <name type="scientific">Sphingomonas limnosediminicola</name>
    <dbReference type="NCBI Taxonomy" id="940133"/>
    <lineage>
        <taxon>Bacteria</taxon>
        <taxon>Pseudomonadati</taxon>
        <taxon>Pseudomonadota</taxon>
        <taxon>Alphaproteobacteria</taxon>
        <taxon>Sphingomonadales</taxon>
        <taxon>Sphingomonadaceae</taxon>
        <taxon>Sphingomonas</taxon>
    </lineage>
</organism>
<gene>
    <name evidence="3" type="ORF">GCM10022276_05660</name>
</gene>
<name>A0ABP7KXE7_9SPHN</name>
<dbReference type="RefSeq" id="WP_344698181.1">
    <property type="nucleotide sequence ID" value="NZ_BAABBM010000001.1"/>
</dbReference>
<accession>A0ABP7KXE7</accession>
<dbReference type="Gene3D" id="1.10.10.2520">
    <property type="entry name" value="Cell wall hydrolase SleB, domain 1"/>
    <property type="match status" value="1"/>
</dbReference>
<proteinExistence type="predicted"/>
<comment type="caution">
    <text evidence="3">The sequence shown here is derived from an EMBL/GenBank/DDBJ whole genome shotgun (WGS) entry which is preliminary data.</text>
</comment>
<dbReference type="InterPro" id="IPR011105">
    <property type="entry name" value="Cell_wall_hydrolase_SleB"/>
</dbReference>
<protein>
    <recommendedName>
        <fullName evidence="2">Cell wall hydrolase SleB domain-containing protein</fullName>
    </recommendedName>
</protein>
<dbReference type="Pfam" id="PF07486">
    <property type="entry name" value="Hydrolase_2"/>
    <property type="match status" value="1"/>
</dbReference>
<dbReference type="Proteomes" id="UP001500827">
    <property type="component" value="Unassembled WGS sequence"/>
</dbReference>
<sequence length="371" mass="38927">MQQLVTISRPADGLKRTAAQLKLRARQLLRDYPRETIGAGVLSLTIAGAIGGAAISGSGNQPAPAAAPPVPPPLLVRQLAPDQALEVNREIPLVKGPNPAAAAFVFKGDSSARRQALDCLTSAVYYEAGSQDDDGERAVAQVVLNRVRHPAFPGSVCGVVYQGSTRPTGCQFTFTCDGSLLRQPDAEGWKRARGIAEAALSGSVYSPVGYATHYHADYVVPYWASTLAKNAIVGAHIFYRWAGAWGRPTAFVKAYSGHEASASALRSAALAAEATFASQVQPGSVAEAIEDIPGAEPLKPSMRGDKRVAIRFNLTARKASDEAVHEDYAKKFEASDNLKFALGGDTVAENQAPLGKSAPANPPAGGAANQR</sequence>
<dbReference type="EMBL" id="BAABBM010000001">
    <property type="protein sequence ID" value="GAA3889425.1"/>
    <property type="molecule type" value="Genomic_DNA"/>
</dbReference>
<evidence type="ECO:0000256" key="1">
    <source>
        <dbReference type="SAM" id="MobiDB-lite"/>
    </source>
</evidence>